<evidence type="ECO:0000313" key="1">
    <source>
        <dbReference type="EMBL" id="KAJ9109906.1"/>
    </source>
</evidence>
<accession>A0ACC2WFR5</accession>
<evidence type="ECO:0000313" key="2">
    <source>
        <dbReference type="Proteomes" id="UP001241377"/>
    </source>
</evidence>
<dbReference type="EMBL" id="JASBWR010000015">
    <property type="protein sequence ID" value="KAJ9109906.1"/>
    <property type="molecule type" value="Genomic_DNA"/>
</dbReference>
<keyword evidence="2" id="KW-1185">Reference proteome</keyword>
<gene>
    <name evidence="1" type="ORF">QFC19_001886</name>
</gene>
<comment type="caution">
    <text evidence="1">The sequence shown here is derived from an EMBL/GenBank/DDBJ whole genome shotgun (WGS) entry which is preliminary data.</text>
</comment>
<sequence length="347" mass="38021">MTEDGQPEITLSLMLTTLVKVLKQTSYGDAVPLIEQAVADHGPFCALVYHVDWAGPFPAPINEGLIRPLVQSGLKLITVGGAGYDRVDIDYLTSKGVMYANNPRTVMHRTADSTAMMILMACKGATQQEKSLREGKWANRALRGKNPRGLTLGIVGMGNIGTIVAENMRQFGMKIIYSKRNRLSPDSRSSWGVTFALRLHEVLTLPLLRIAEEKDYEYVSFEELLARSDVISLMCPLTHATHHLIAAKEFAKMKQDVILVNTSRGAVIDEAAMVDALNSGKVLRVALDVFENEPTVHPALITHPGTTLLPHAAVLDDTLMQENVDEMFDNVEAFARTGMPNTPVNAA</sequence>
<proteinExistence type="predicted"/>
<reference evidence="1" key="1">
    <citation type="submission" date="2023-04" db="EMBL/GenBank/DDBJ databases">
        <title>Draft Genome sequencing of Naganishia species isolated from polar environments using Oxford Nanopore Technology.</title>
        <authorList>
            <person name="Leo P."/>
            <person name="Venkateswaran K."/>
        </authorList>
    </citation>
    <scope>NUCLEOTIDE SEQUENCE</scope>
    <source>
        <strain evidence="1">MNA-CCFEE 5261</strain>
    </source>
</reference>
<name>A0ACC2WFR5_9TREE</name>
<protein>
    <submittedName>
        <fullName evidence="1">Uncharacterized protein</fullName>
    </submittedName>
</protein>
<dbReference type="Proteomes" id="UP001241377">
    <property type="component" value="Unassembled WGS sequence"/>
</dbReference>
<organism evidence="1 2">
    <name type="scientific">Naganishia cerealis</name>
    <dbReference type="NCBI Taxonomy" id="610337"/>
    <lineage>
        <taxon>Eukaryota</taxon>
        <taxon>Fungi</taxon>
        <taxon>Dikarya</taxon>
        <taxon>Basidiomycota</taxon>
        <taxon>Agaricomycotina</taxon>
        <taxon>Tremellomycetes</taxon>
        <taxon>Filobasidiales</taxon>
        <taxon>Filobasidiaceae</taxon>
        <taxon>Naganishia</taxon>
    </lineage>
</organism>